<dbReference type="InterPro" id="IPR049227">
    <property type="entry name" value="DUF6824"/>
</dbReference>
<dbReference type="EMBL" id="CAKOGP040000668">
    <property type="protein sequence ID" value="CAJ1937866.1"/>
    <property type="molecule type" value="Genomic_DNA"/>
</dbReference>
<dbReference type="Proteomes" id="UP001295423">
    <property type="component" value="Unassembled WGS sequence"/>
</dbReference>
<evidence type="ECO:0000259" key="1">
    <source>
        <dbReference type="Pfam" id="PF20710"/>
    </source>
</evidence>
<evidence type="ECO:0000313" key="2">
    <source>
        <dbReference type="EMBL" id="CAJ1937866.1"/>
    </source>
</evidence>
<organism evidence="2 3">
    <name type="scientific">Cylindrotheca closterium</name>
    <dbReference type="NCBI Taxonomy" id="2856"/>
    <lineage>
        <taxon>Eukaryota</taxon>
        <taxon>Sar</taxon>
        <taxon>Stramenopiles</taxon>
        <taxon>Ochrophyta</taxon>
        <taxon>Bacillariophyta</taxon>
        <taxon>Bacillariophyceae</taxon>
        <taxon>Bacillariophycidae</taxon>
        <taxon>Bacillariales</taxon>
        <taxon>Bacillariaceae</taxon>
        <taxon>Cylindrotheca</taxon>
    </lineage>
</organism>
<feature type="domain" description="DUF6824" evidence="1">
    <location>
        <begin position="149"/>
        <end position="237"/>
    </location>
</feature>
<sequence length="238" mass="27120">MIQKMPPFYDTPMLIMTDTIMDTSSPLTEIDEIQIEQGTTTGLPPTISFIEDHYRDNDDDLELDPIPIDSMIDGEGEEALVSFAASLDCCFLGGNEQNLPTDPNSGDEQTIITRNKKSDYKGRRVRTKRRTFSKIKDPNGYAVECHKNDVLLGRGGHASNNPGNLYLLQAVRMYSAEYKSLAKTEHDKVQKRAIVRHIVSQMETRGSRFLYREKKGEQWREASGRAIYEKISHMLRDK</sequence>
<accession>A0AAD2CVG4</accession>
<proteinExistence type="predicted"/>
<dbReference type="AlphaFoldDB" id="A0AAD2CVG4"/>
<gene>
    <name evidence="2" type="ORF">CYCCA115_LOCUS5857</name>
</gene>
<comment type="caution">
    <text evidence="2">The sequence shown here is derived from an EMBL/GenBank/DDBJ whole genome shotgun (WGS) entry which is preliminary data.</text>
</comment>
<protein>
    <recommendedName>
        <fullName evidence="1">DUF6824 domain-containing protein</fullName>
    </recommendedName>
</protein>
<dbReference type="Pfam" id="PF20710">
    <property type="entry name" value="DUF6824"/>
    <property type="match status" value="1"/>
</dbReference>
<reference evidence="2" key="1">
    <citation type="submission" date="2023-08" db="EMBL/GenBank/DDBJ databases">
        <authorList>
            <person name="Audoor S."/>
            <person name="Bilcke G."/>
        </authorList>
    </citation>
    <scope>NUCLEOTIDE SEQUENCE</scope>
</reference>
<keyword evidence="3" id="KW-1185">Reference proteome</keyword>
<evidence type="ECO:0000313" key="3">
    <source>
        <dbReference type="Proteomes" id="UP001295423"/>
    </source>
</evidence>
<name>A0AAD2CVG4_9STRA</name>